<gene>
    <name evidence="2" type="ORF">DF182_26525</name>
</gene>
<reference evidence="2 3" key="1">
    <citation type="submission" date="2018-05" db="EMBL/GenBank/DDBJ databases">
        <title>Chitinophaga sp. K3CV102501T nov., isolated from isolated from a monsoon evergreen broad-leaved forest soil.</title>
        <authorList>
            <person name="Lv Y."/>
        </authorList>
    </citation>
    <scope>NUCLEOTIDE SEQUENCE [LARGE SCALE GENOMIC DNA]</scope>
    <source>
        <strain evidence="2 3">GDMCC 1.1325</strain>
    </source>
</reference>
<dbReference type="RefSeq" id="WP_113618780.1">
    <property type="nucleotide sequence ID" value="NZ_QFFJ01000002.1"/>
</dbReference>
<organism evidence="2 3">
    <name type="scientific">Chitinophaga flava</name>
    <dbReference type="NCBI Taxonomy" id="2259036"/>
    <lineage>
        <taxon>Bacteria</taxon>
        <taxon>Pseudomonadati</taxon>
        <taxon>Bacteroidota</taxon>
        <taxon>Chitinophagia</taxon>
        <taxon>Chitinophagales</taxon>
        <taxon>Chitinophagaceae</taxon>
        <taxon>Chitinophaga</taxon>
    </lineage>
</organism>
<accession>A0A365XV46</accession>
<dbReference type="AlphaFoldDB" id="A0A365XV46"/>
<name>A0A365XV46_9BACT</name>
<protein>
    <submittedName>
        <fullName evidence="2">RNA ligase (ATP)</fullName>
    </submittedName>
</protein>
<dbReference type="GO" id="GO:0016874">
    <property type="term" value="F:ligase activity"/>
    <property type="evidence" value="ECO:0007669"/>
    <property type="project" value="UniProtKB-KW"/>
</dbReference>
<keyword evidence="2" id="KW-0436">Ligase</keyword>
<dbReference type="Pfam" id="PF09414">
    <property type="entry name" value="RNA_ligase"/>
    <property type="match status" value="1"/>
</dbReference>
<dbReference type="Proteomes" id="UP000253410">
    <property type="component" value="Unassembled WGS sequence"/>
</dbReference>
<feature type="domain" description="RNA ligase" evidence="1">
    <location>
        <begin position="162"/>
        <end position="325"/>
    </location>
</feature>
<dbReference type="Pfam" id="PF21189">
    <property type="entry name" value="PHA02142"/>
    <property type="match status" value="1"/>
</dbReference>
<dbReference type="EMBL" id="QFFJ01000002">
    <property type="protein sequence ID" value="RBL90030.1"/>
    <property type="molecule type" value="Genomic_DNA"/>
</dbReference>
<comment type="caution">
    <text evidence="2">The sequence shown here is derived from an EMBL/GenBank/DDBJ whole genome shotgun (WGS) entry which is preliminary data.</text>
</comment>
<evidence type="ECO:0000313" key="2">
    <source>
        <dbReference type="EMBL" id="RBL90030.1"/>
    </source>
</evidence>
<dbReference type="InterPro" id="IPR021122">
    <property type="entry name" value="RNA_ligase_dom_REL/Rnl2"/>
</dbReference>
<keyword evidence="3" id="KW-1185">Reference proteome</keyword>
<sequence>MERKLASTVVIDDLQPIEGADLIEVATVKGWKLVVKKNEYQVGDHAIYCEIDSFLPEKEEFEFLRKTSFRKMAGIPGFRLKTIRLRGQISQGLLLPVSVLSGYAYTLGEDVSAMLGIVKYEPPVPASLAGVARGNFPSFIPKTDEERVQNLSKVYEKYRQHTFYVTEKLDGSSATYYYRDGVFGVCSRNYDLEETPDNSFWKVARELDLPAKLAALGKNIALQGELIGEGVQKNPYCILAQTVRFFNVFDIDTSTYLSLETFKEIIQQLELQHVPILDEAFTLPETVDQLLLTAEGASVLSPAGKHVEREGLVIRSTDRRISFKAISNKFLLNEN</sequence>
<evidence type="ECO:0000259" key="1">
    <source>
        <dbReference type="Pfam" id="PF09414"/>
    </source>
</evidence>
<dbReference type="Gene3D" id="3.30.470.30">
    <property type="entry name" value="DNA ligase/mRNA capping enzyme"/>
    <property type="match status" value="1"/>
</dbReference>
<evidence type="ECO:0000313" key="3">
    <source>
        <dbReference type="Proteomes" id="UP000253410"/>
    </source>
</evidence>
<dbReference type="InterPro" id="IPR012646">
    <property type="entry name" value="RNA_ligase_DRB0094"/>
</dbReference>
<proteinExistence type="predicted"/>
<dbReference type="OrthoDB" id="9255590at2"/>
<dbReference type="NCBIfam" id="TIGR02306">
    <property type="entry name" value="RNA_lig_DRB0094"/>
    <property type="match status" value="1"/>
</dbReference>
<dbReference type="SUPFAM" id="SSF56091">
    <property type="entry name" value="DNA ligase/mRNA capping enzyme, catalytic domain"/>
    <property type="match status" value="1"/>
</dbReference>